<keyword evidence="4" id="KW-1185">Reference proteome</keyword>
<name>A0A1Y0II34_9GAMM</name>
<proteinExistence type="predicted"/>
<evidence type="ECO:0000259" key="2">
    <source>
        <dbReference type="Pfam" id="PF01272"/>
    </source>
</evidence>
<dbReference type="InterPro" id="IPR001437">
    <property type="entry name" value="Tscrpt_elong_fac_GreA/B_C"/>
</dbReference>
<dbReference type="Proteomes" id="UP000196027">
    <property type="component" value="Chromosome"/>
</dbReference>
<dbReference type="KEGG" id="ome:OLMES_5070"/>
<reference evidence="3 4" key="1">
    <citation type="submission" date="2017-05" db="EMBL/GenBank/DDBJ databases">
        <title>Genomic insights into alkan degradation activity of Oleiphilus messinensis.</title>
        <authorList>
            <person name="Kozyavkin S.A."/>
            <person name="Slesarev A.I."/>
            <person name="Golyshin P.N."/>
            <person name="Korzhenkov A."/>
            <person name="Golyshina O.N."/>
            <person name="Toshchakov S.V."/>
        </authorList>
    </citation>
    <scope>NUCLEOTIDE SEQUENCE [LARGE SCALE GENOMIC DNA]</scope>
    <source>
        <strain evidence="3 4">ME102</strain>
    </source>
</reference>
<dbReference type="RefSeq" id="WP_087463767.1">
    <property type="nucleotide sequence ID" value="NZ_CP021425.1"/>
</dbReference>
<dbReference type="AlphaFoldDB" id="A0A1Y0II34"/>
<dbReference type="Pfam" id="PF01272">
    <property type="entry name" value="GreA_GreB"/>
    <property type="match status" value="1"/>
</dbReference>
<dbReference type="InterPro" id="IPR036953">
    <property type="entry name" value="GreA/GreB_C_sf"/>
</dbReference>
<feature type="coiled-coil region" evidence="1">
    <location>
        <begin position="11"/>
        <end position="74"/>
    </location>
</feature>
<organism evidence="3 4">
    <name type="scientific">Oleiphilus messinensis</name>
    <dbReference type="NCBI Taxonomy" id="141451"/>
    <lineage>
        <taxon>Bacteria</taxon>
        <taxon>Pseudomonadati</taxon>
        <taxon>Pseudomonadota</taxon>
        <taxon>Gammaproteobacteria</taxon>
        <taxon>Oceanospirillales</taxon>
        <taxon>Oleiphilaceae</taxon>
        <taxon>Oleiphilus</taxon>
    </lineage>
</organism>
<evidence type="ECO:0000256" key="1">
    <source>
        <dbReference type="SAM" id="Coils"/>
    </source>
</evidence>
<keyword evidence="1" id="KW-0175">Coiled coil</keyword>
<keyword evidence="3" id="KW-0251">Elongation factor</keyword>
<dbReference type="Gene3D" id="3.10.50.30">
    <property type="entry name" value="Transcription elongation factor, GreA/GreB, C-terminal domain"/>
    <property type="match status" value="1"/>
</dbReference>
<dbReference type="GO" id="GO:0032784">
    <property type="term" value="P:regulation of DNA-templated transcription elongation"/>
    <property type="evidence" value="ECO:0007669"/>
    <property type="project" value="InterPro"/>
</dbReference>
<dbReference type="EMBL" id="CP021425">
    <property type="protein sequence ID" value="ARU59054.1"/>
    <property type="molecule type" value="Genomic_DNA"/>
</dbReference>
<keyword evidence="3" id="KW-0648">Protein biosynthesis</keyword>
<evidence type="ECO:0000313" key="4">
    <source>
        <dbReference type="Proteomes" id="UP000196027"/>
    </source>
</evidence>
<dbReference type="OrthoDB" id="5293337at2"/>
<feature type="domain" description="Transcription elongation factor GreA/GreB C-terminal" evidence="2">
    <location>
        <begin position="84"/>
        <end position="159"/>
    </location>
</feature>
<accession>A0A1Y0II34</accession>
<evidence type="ECO:0000313" key="3">
    <source>
        <dbReference type="EMBL" id="ARU59054.1"/>
    </source>
</evidence>
<gene>
    <name evidence="3" type="ORF">OLMES_5070</name>
</gene>
<dbReference type="GO" id="GO:0003677">
    <property type="term" value="F:DNA binding"/>
    <property type="evidence" value="ECO:0007669"/>
    <property type="project" value="InterPro"/>
</dbReference>
<dbReference type="GO" id="GO:0003746">
    <property type="term" value="F:translation elongation factor activity"/>
    <property type="evidence" value="ECO:0007669"/>
    <property type="project" value="UniProtKB-KW"/>
</dbReference>
<dbReference type="SUPFAM" id="SSF54534">
    <property type="entry name" value="FKBP-like"/>
    <property type="match status" value="1"/>
</dbReference>
<protein>
    <submittedName>
        <fullName evidence="3">Transcription elongation factor</fullName>
    </submittedName>
</protein>
<sequence length="160" mass="17314">MNKESIILQIAVHLRNELQTVTDAANEARNTATHEESVPENKYDTFALEASYLADGLSRRVAELKSALGAYENTRFPDFTDRPIAIGAMIRVGALDTDETRLYFLGSAGGGIKVDAEGELCQVLTATSPVGQKLLGLECGDEFQITLGAGPIEWEVLDVL</sequence>